<dbReference type="SMART" id="SM00382">
    <property type="entry name" value="AAA"/>
    <property type="match status" value="1"/>
</dbReference>
<dbReference type="CDD" id="cd03255">
    <property type="entry name" value="ABC_MJ0796_LolCDE_FtsE"/>
    <property type="match status" value="1"/>
</dbReference>
<evidence type="ECO:0000256" key="13">
    <source>
        <dbReference type="ARBA" id="ARBA00041199"/>
    </source>
</evidence>
<dbReference type="InterPro" id="IPR025857">
    <property type="entry name" value="MacB_PCD"/>
</dbReference>
<name>A0ABU1P935_9BURK</name>
<keyword evidence="16" id="KW-0378">Hydrolase</keyword>
<evidence type="ECO:0000313" key="17">
    <source>
        <dbReference type="Proteomes" id="UP001260715"/>
    </source>
</evidence>
<evidence type="ECO:0000256" key="3">
    <source>
        <dbReference type="ARBA" id="ARBA00022475"/>
    </source>
</evidence>
<evidence type="ECO:0000256" key="11">
    <source>
        <dbReference type="ARBA" id="ARBA00023251"/>
    </source>
</evidence>
<protein>
    <recommendedName>
        <fullName evidence="13">Pyoverdine export ATP-binding/permease protein PvdT</fullName>
    </recommendedName>
</protein>
<dbReference type="InterPro" id="IPR027417">
    <property type="entry name" value="P-loop_NTPase"/>
</dbReference>
<evidence type="ECO:0000259" key="15">
    <source>
        <dbReference type="PROSITE" id="PS50893"/>
    </source>
</evidence>
<dbReference type="GO" id="GO:0016787">
    <property type="term" value="F:hydrolase activity"/>
    <property type="evidence" value="ECO:0007669"/>
    <property type="project" value="UniProtKB-KW"/>
</dbReference>
<keyword evidence="7 16" id="KW-0067">ATP-binding</keyword>
<keyword evidence="2" id="KW-0813">Transport</keyword>
<keyword evidence="6" id="KW-0547">Nucleotide-binding</keyword>
<proteinExistence type="inferred from homology"/>
<comment type="similarity">
    <text evidence="12">Belongs to the ABC transporter superfamily. Macrolide exporter (TC 3.A.1.122) family.</text>
</comment>
<keyword evidence="17" id="KW-1185">Reference proteome</keyword>
<feature type="transmembrane region" description="Helical" evidence="14">
    <location>
        <begin position="530"/>
        <end position="552"/>
    </location>
</feature>
<dbReference type="RefSeq" id="WP_102662864.1">
    <property type="nucleotide sequence ID" value="NZ_JAVDSJ010000001.1"/>
</dbReference>
<organism evidence="16 17">
    <name type="scientific">Herbaspirillum frisingense</name>
    <dbReference type="NCBI Taxonomy" id="92645"/>
    <lineage>
        <taxon>Bacteria</taxon>
        <taxon>Pseudomonadati</taxon>
        <taxon>Pseudomonadota</taxon>
        <taxon>Betaproteobacteria</taxon>
        <taxon>Burkholderiales</taxon>
        <taxon>Oxalobacteraceae</taxon>
        <taxon>Herbaspirillum</taxon>
    </lineage>
</organism>
<keyword evidence="11" id="KW-0046">Antibiotic resistance</keyword>
<feature type="transmembrane region" description="Helical" evidence="14">
    <location>
        <begin position="583"/>
        <end position="606"/>
    </location>
</feature>
<dbReference type="PANTHER" id="PTHR30572">
    <property type="entry name" value="MEMBRANE COMPONENT OF TRANSPORTER-RELATED"/>
    <property type="match status" value="1"/>
</dbReference>
<evidence type="ECO:0000256" key="6">
    <source>
        <dbReference type="ARBA" id="ARBA00022741"/>
    </source>
</evidence>
<evidence type="ECO:0000256" key="10">
    <source>
        <dbReference type="ARBA" id="ARBA00023136"/>
    </source>
</evidence>
<keyword evidence="3" id="KW-1003">Cell membrane</keyword>
<evidence type="ECO:0000256" key="4">
    <source>
        <dbReference type="ARBA" id="ARBA00022519"/>
    </source>
</evidence>
<evidence type="ECO:0000256" key="9">
    <source>
        <dbReference type="ARBA" id="ARBA00022989"/>
    </source>
</evidence>
<evidence type="ECO:0000313" key="16">
    <source>
        <dbReference type="EMBL" id="MDR6582250.1"/>
    </source>
</evidence>
<dbReference type="InterPro" id="IPR050250">
    <property type="entry name" value="Macrolide_Exporter_MacB"/>
</dbReference>
<dbReference type="Pfam" id="PF00005">
    <property type="entry name" value="ABC_tran"/>
    <property type="match status" value="1"/>
</dbReference>
<dbReference type="Pfam" id="PF12704">
    <property type="entry name" value="MacB_PCD"/>
    <property type="match status" value="1"/>
</dbReference>
<dbReference type="InterPro" id="IPR017911">
    <property type="entry name" value="MacB-like_ATP-bd"/>
</dbReference>
<dbReference type="GO" id="GO:0005524">
    <property type="term" value="F:ATP binding"/>
    <property type="evidence" value="ECO:0007669"/>
    <property type="project" value="UniProtKB-KW"/>
</dbReference>
<evidence type="ECO:0000256" key="5">
    <source>
        <dbReference type="ARBA" id="ARBA00022692"/>
    </source>
</evidence>
<comment type="caution">
    <text evidence="16">The sequence shown here is derived from an EMBL/GenBank/DDBJ whole genome shotgun (WGS) entry which is preliminary data.</text>
</comment>
<comment type="subcellular location">
    <subcellularLocation>
        <location evidence="1">Cell inner membrane</location>
        <topology evidence="1">Multi-pass membrane protein</topology>
    </subcellularLocation>
</comment>
<evidence type="ECO:0000256" key="12">
    <source>
        <dbReference type="ARBA" id="ARBA00038388"/>
    </source>
</evidence>
<dbReference type="PROSITE" id="PS50893">
    <property type="entry name" value="ABC_TRANSPORTER_2"/>
    <property type="match status" value="1"/>
</dbReference>
<dbReference type="InterPro" id="IPR003439">
    <property type="entry name" value="ABC_transporter-like_ATP-bd"/>
</dbReference>
<keyword evidence="8" id="KW-1278">Translocase</keyword>
<feature type="domain" description="ABC transporter" evidence="15">
    <location>
        <begin position="10"/>
        <end position="250"/>
    </location>
</feature>
<reference evidence="16 17" key="1">
    <citation type="submission" date="2023-07" db="EMBL/GenBank/DDBJ databases">
        <title>Sorghum-associated microbial communities from plants grown in Nebraska, USA.</title>
        <authorList>
            <person name="Schachtman D."/>
        </authorList>
    </citation>
    <scope>NUCLEOTIDE SEQUENCE [LARGE SCALE GENOMIC DNA]</scope>
    <source>
        <strain evidence="16 17">596</strain>
    </source>
</reference>
<dbReference type="EMBL" id="JAVDSJ010000001">
    <property type="protein sequence ID" value="MDR6582250.1"/>
    <property type="molecule type" value="Genomic_DNA"/>
</dbReference>
<dbReference type="PANTHER" id="PTHR30572:SF14">
    <property type="entry name" value="MACROLIDE EXPORT ATP-BINDING_PERMEASE PROTEIN MACB"/>
    <property type="match status" value="1"/>
</dbReference>
<evidence type="ECO:0000256" key="14">
    <source>
        <dbReference type="SAM" id="Phobius"/>
    </source>
</evidence>
<accession>A0ABU1P935</accession>
<dbReference type="SUPFAM" id="SSF52540">
    <property type="entry name" value="P-loop containing nucleoside triphosphate hydrolases"/>
    <property type="match status" value="1"/>
</dbReference>
<dbReference type="InterPro" id="IPR017871">
    <property type="entry name" value="ABC_transporter-like_CS"/>
</dbReference>
<keyword evidence="9 14" id="KW-1133">Transmembrane helix</keyword>
<feature type="transmembrane region" description="Helical" evidence="14">
    <location>
        <begin position="612"/>
        <end position="635"/>
    </location>
</feature>
<dbReference type="InterPro" id="IPR003593">
    <property type="entry name" value="AAA+_ATPase"/>
</dbReference>
<dbReference type="PROSITE" id="PS00211">
    <property type="entry name" value="ABC_TRANSPORTER_1"/>
    <property type="match status" value="1"/>
</dbReference>
<dbReference type="InterPro" id="IPR003838">
    <property type="entry name" value="ABC3_permease_C"/>
</dbReference>
<dbReference type="Proteomes" id="UP001260715">
    <property type="component" value="Unassembled WGS sequence"/>
</dbReference>
<gene>
    <name evidence="16" type="ORF">J2W50_000425</name>
</gene>
<evidence type="ECO:0000256" key="8">
    <source>
        <dbReference type="ARBA" id="ARBA00022967"/>
    </source>
</evidence>
<keyword evidence="5 14" id="KW-0812">Transmembrane</keyword>
<evidence type="ECO:0000256" key="2">
    <source>
        <dbReference type="ARBA" id="ARBA00022448"/>
    </source>
</evidence>
<keyword evidence="10 14" id="KW-0472">Membrane</keyword>
<evidence type="ECO:0000256" key="1">
    <source>
        <dbReference type="ARBA" id="ARBA00004429"/>
    </source>
</evidence>
<sequence>MAAATAAALIELRDLRKDYGGQDGSPAVQVLRGVDLQIRQGEFVAIVGASGSGKSTLMNILGCLDRPSAGQYLFNGSDVAAFDADRLAWLRREAFGFVFQGYHLIPTESACENVELPAIYAGLPEPQRRQRAAALLARLGLAQRLDNRPHQLSGGQQQRVSIARALMNGGRIILADEPTGALDSQSGAEVMQLFHELADAGHTIILITHDREVAAQARRVIEVRDGSIIGDSGAAPDAPAQAMPDLREAAASQPPARRWRDELREAARAAWRVMWVNRFRTALTLLGIVIGVASVIVMMAIGLGTRQQVVAQLGRFGSNLMYMAAIGESSRIPGRSITLQDLEAVADLPNITHVLPNVTGNKVVRHGNQDIQTYVRGTGAGLPEVQTWPLARGAFFTAEDERELASVAVLGYRLARELMPEVPDPVGQMVLIGNSPFQVIGVMSEKGALSGDRDEDNLLLMPFSTAGAKVFGQREPTYTVMAVADVGRIQDTQQQLEALLLERHGIRDFSIGNAAASIAAEASTRDTMTMMLSLVAAVSLLVGGIGVMNVMLMTVRERTREIGIRLATGARQRDILRQFLTEAVLVTLVGGAAGVGLGVAVGLALMAAGVPLIFSLTAMLAAFGCAVLTGLLFGYMPARRAARLDPVVALSTA</sequence>
<dbReference type="Gene3D" id="3.40.50.300">
    <property type="entry name" value="P-loop containing nucleotide triphosphate hydrolases"/>
    <property type="match status" value="1"/>
</dbReference>
<evidence type="ECO:0000256" key="7">
    <source>
        <dbReference type="ARBA" id="ARBA00022840"/>
    </source>
</evidence>
<dbReference type="Pfam" id="PF02687">
    <property type="entry name" value="FtsX"/>
    <property type="match status" value="1"/>
</dbReference>
<feature type="transmembrane region" description="Helical" evidence="14">
    <location>
        <begin position="282"/>
        <end position="303"/>
    </location>
</feature>
<keyword evidence="4" id="KW-0997">Cell inner membrane</keyword>